<dbReference type="RefSeq" id="XP_026054416.1">
    <property type="nucleotide sequence ID" value="XM_026198631.1"/>
</dbReference>
<dbReference type="PROSITE" id="PS50853">
    <property type="entry name" value="FN3"/>
    <property type="match status" value="1"/>
</dbReference>
<evidence type="ECO:0000313" key="3">
    <source>
        <dbReference type="RefSeq" id="XP_026054416.1"/>
    </source>
</evidence>
<feature type="domain" description="Fibronectin type-III" evidence="1">
    <location>
        <begin position="94"/>
        <end position="181"/>
    </location>
</feature>
<evidence type="ECO:0000313" key="2">
    <source>
        <dbReference type="Proteomes" id="UP000515129"/>
    </source>
</evidence>
<dbReference type="Pfam" id="PF00041">
    <property type="entry name" value="fn3"/>
    <property type="match status" value="1"/>
</dbReference>
<keyword evidence="2" id="KW-1185">Reference proteome</keyword>
<protein>
    <submittedName>
        <fullName evidence="3">Fibronectin type III domain-containing protein 7-like</fullName>
    </submittedName>
</protein>
<dbReference type="PANTHER" id="PTHR47135">
    <property type="entry name" value="FIBRONECTIN TYPE III DOMAIN-CONTAINING PROTEIN 7"/>
    <property type="match status" value="1"/>
</dbReference>
<dbReference type="KEGG" id="caua:113040286"/>
<dbReference type="CDD" id="cd00063">
    <property type="entry name" value="FN3"/>
    <property type="match status" value="1"/>
</dbReference>
<sequence>MATPCHNTGIQASLDCRSNSALISWTPGNGSLSFNATLQSLQDPQKHNCFTNGSSCNIGSLPCGQHYNICVTGYGQTCSTSSKALVTLDTAPCVPTQVNVSLSCGSDTASVSWAASSGLVSYYTVTAVDDNGRTLTSNSNRTSCDISGLSCGQAYNVSVTAMSVDCTGQRSEVRRISTAPCAPQSVVSQLLDCRTGDVQISWQSSKGAQIYYAQAKSTVKTLVCNSTSTSCIIPAICCGQTHNITVVAVANSCSSNTSVASQVTAEVHEELTRSWMSPFTARNWLGSSSSLTIMDGGATKVYMEITLVDQSVAIQLCPGTASIWQGKRSLPSRACKHLSVLTSSAYVACVEAASIIQAMALLQECHLWLCLANMKGVDNVQFLNAPMSQTVLFGNTVESFAQQFSDAQKQTEVI</sequence>
<name>A0A6P6J2T8_CARAU</name>
<dbReference type="InterPro" id="IPR036116">
    <property type="entry name" value="FN3_sf"/>
</dbReference>
<dbReference type="AlphaFoldDB" id="A0A6P6J2T8"/>
<dbReference type="OrthoDB" id="9908419at2759"/>
<dbReference type="Gene3D" id="2.60.40.10">
    <property type="entry name" value="Immunoglobulins"/>
    <property type="match status" value="2"/>
</dbReference>
<evidence type="ECO:0000259" key="1">
    <source>
        <dbReference type="PROSITE" id="PS50853"/>
    </source>
</evidence>
<dbReference type="InterPro" id="IPR013783">
    <property type="entry name" value="Ig-like_fold"/>
</dbReference>
<accession>A0A6P6J2T8</accession>
<reference evidence="3" key="1">
    <citation type="submission" date="2025-08" db="UniProtKB">
        <authorList>
            <consortium name="RefSeq"/>
        </authorList>
    </citation>
    <scope>IDENTIFICATION</scope>
    <source>
        <strain evidence="3">Wakin</strain>
        <tissue evidence="3">Muscle</tissue>
    </source>
</reference>
<dbReference type="GeneID" id="113040286"/>
<gene>
    <name evidence="3" type="primary">LOC113040286</name>
</gene>
<organism evidence="2 3">
    <name type="scientific">Carassius auratus</name>
    <name type="common">Goldfish</name>
    <dbReference type="NCBI Taxonomy" id="7957"/>
    <lineage>
        <taxon>Eukaryota</taxon>
        <taxon>Metazoa</taxon>
        <taxon>Chordata</taxon>
        <taxon>Craniata</taxon>
        <taxon>Vertebrata</taxon>
        <taxon>Euteleostomi</taxon>
        <taxon>Actinopterygii</taxon>
        <taxon>Neopterygii</taxon>
        <taxon>Teleostei</taxon>
        <taxon>Ostariophysi</taxon>
        <taxon>Cypriniformes</taxon>
        <taxon>Cyprinidae</taxon>
        <taxon>Cyprininae</taxon>
        <taxon>Carassius</taxon>
    </lineage>
</organism>
<dbReference type="SUPFAM" id="SSF49265">
    <property type="entry name" value="Fibronectin type III"/>
    <property type="match status" value="3"/>
</dbReference>
<proteinExistence type="predicted"/>
<dbReference type="Proteomes" id="UP000515129">
    <property type="component" value="Chromosome 2"/>
</dbReference>
<dbReference type="InterPro" id="IPR003961">
    <property type="entry name" value="FN3_dom"/>
</dbReference>